<proteinExistence type="predicted"/>
<evidence type="ECO:0000313" key="2">
    <source>
        <dbReference type="EMBL" id="KAJ6682328.1"/>
    </source>
</evidence>
<feature type="region of interest" description="Disordered" evidence="1">
    <location>
        <begin position="23"/>
        <end position="71"/>
    </location>
</feature>
<dbReference type="EMBL" id="JAPFFM010000020">
    <property type="protein sequence ID" value="KAJ6682328.1"/>
    <property type="molecule type" value="Genomic_DNA"/>
</dbReference>
<organism evidence="2 3">
    <name type="scientific">Salix koriyanagi</name>
    <dbReference type="NCBI Taxonomy" id="2511006"/>
    <lineage>
        <taxon>Eukaryota</taxon>
        <taxon>Viridiplantae</taxon>
        <taxon>Streptophyta</taxon>
        <taxon>Embryophyta</taxon>
        <taxon>Tracheophyta</taxon>
        <taxon>Spermatophyta</taxon>
        <taxon>Magnoliopsida</taxon>
        <taxon>eudicotyledons</taxon>
        <taxon>Gunneridae</taxon>
        <taxon>Pentapetalae</taxon>
        <taxon>rosids</taxon>
        <taxon>fabids</taxon>
        <taxon>Malpighiales</taxon>
        <taxon>Salicaceae</taxon>
        <taxon>Saliceae</taxon>
        <taxon>Salix</taxon>
    </lineage>
</organism>
<dbReference type="AlphaFoldDB" id="A0A9Q0P652"/>
<evidence type="ECO:0000313" key="3">
    <source>
        <dbReference type="Proteomes" id="UP001151752"/>
    </source>
</evidence>
<protein>
    <submittedName>
        <fullName evidence="2">EH DOMAIN</fullName>
    </submittedName>
</protein>
<gene>
    <name evidence="2" type="ORF">OIU74_020550</name>
</gene>
<keyword evidence="3" id="KW-1185">Reference proteome</keyword>
<accession>A0A9Q0P652</accession>
<dbReference type="Proteomes" id="UP001151752">
    <property type="component" value="Chromosome 5"/>
</dbReference>
<reference evidence="2" key="1">
    <citation type="submission" date="2022-11" db="EMBL/GenBank/DDBJ databases">
        <authorList>
            <person name="Hyden B.L."/>
            <person name="Feng K."/>
            <person name="Yates T."/>
            <person name="Jawdy S."/>
            <person name="Smart L.B."/>
            <person name="Muchero W."/>
        </authorList>
    </citation>
    <scope>NUCLEOTIDE SEQUENCE</scope>
    <source>
        <tissue evidence="2">Shoot tip</tissue>
    </source>
</reference>
<comment type="caution">
    <text evidence="2">The sequence shown here is derived from an EMBL/GenBank/DDBJ whole genome shotgun (WGS) entry which is preliminary data.</text>
</comment>
<sequence length="71" mass="7725">MDSFNSHDGGFFQSSDKSLARFDSVRGSKDSENSHGFPSFDDAIPFGSSGPFRASLESETPRGGSDNWRAF</sequence>
<reference evidence="2" key="2">
    <citation type="journal article" date="2023" name="Int. J. Mol. Sci.">
        <title>De Novo Assembly and Annotation of 11 Diverse Shrub Willow (Salix) Genomes Reveals Novel Gene Organization in Sex-Linked Regions.</title>
        <authorList>
            <person name="Hyden B."/>
            <person name="Feng K."/>
            <person name="Yates T.B."/>
            <person name="Jawdy S."/>
            <person name="Cereghino C."/>
            <person name="Smart L.B."/>
            <person name="Muchero W."/>
        </authorList>
    </citation>
    <scope>NUCLEOTIDE SEQUENCE</scope>
    <source>
        <tissue evidence="2">Shoot tip</tissue>
    </source>
</reference>
<feature type="compositionally biased region" description="Basic and acidic residues" evidence="1">
    <location>
        <begin position="23"/>
        <end position="33"/>
    </location>
</feature>
<evidence type="ECO:0000256" key="1">
    <source>
        <dbReference type="SAM" id="MobiDB-lite"/>
    </source>
</evidence>
<name>A0A9Q0P652_9ROSI</name>